<gene>
    <name evidence="2" type="ORF">ACFOSB_09485</name>
</gene>
<keyword evidence="1" id="KW-0732">Signal</keyword>
<keyword evidence="3" id="KW-1185">Reference proteome</keyword>
<feature type="chain" id="PRO_5045652443" description="DUF302 domain-containing protein" evidence="1">
    <location>
        <begin position="18"/>
        <end position="157"/>
    </location>
</feature>
<feature type="signal peptide" evidence="1">
    <location>
        <begin position="1"/>
        <end position="17"/>
    </location>
</feature>
<proteinExistence type="predicted"/>
<organism evidence="2 3">
    <name type="scientific">Deinococcus rufus</name>
    <dbReference type="NCBI Taxonomy" id="2136097"/>
    <lineage>
        <taxon>Bacteria</taxon>
        <taxon>Thermotogati</taxon>
        <taxon>Deinococcota</taxon>
        <taxon>Deinococci</taxon>
        <taxon>Deinococcales</taxon>
        <taxon>Deinococcaceae</taxon>
        <taxon>Deinococcus</taxon>
    </lineage>
</organism>
<dbReference type="RefSeq" id="WP_322472541.1">
    <property type="nucleotide sequence ID" value="NZ_JBHRZG010000010.1"/>
</dbReference>
<name>A0ABV7Z6S4_9DEIO</name>
<reference evidence="3" key="1">
    <citation type="journal article" date="2019" name="Int. J. Syst. Evol. Microbiol.">
        <title>The Global Catalogue of Microorganisms (GCM) 10K type strain sequencing project: providing services to taxonomists for standard genome sequencing and annotation.</title>
        <authorList>
            <consortium name="The Broad Institute Genomics Platform"/>
            <consortium name="The Broad Institute Genome Sequencing Center for Infectious Disease"/>
            <person name="Wu L."/>
            <person name="Ma J."/>
        </authorList>
    </citation>
    <scope>NUCLEOTIDE SEQUENCE [LARGE SCALE GENOMIC DNA]</scope>
    <source>
        <strain evidence="3">CCTCC AB 2017081</strain>
    </source>
</reference>
<dbReference type="Proteomes" id="UP001595803">
    <property type="component" value="Unassembled WGS sequence"/>
</dbReference>
<accession>A0ABV7Z6S4</accession>
<protein>
    <recommendedName>
        <fullName evidence="4">DUF302 domain-containing protein</fullName>
    </recommendedName>
</protein>
<dbReference type="EMBL" id="JBHRZG010000010">
    <property type="protein sequence ID" value="MFC3833087.1"/>
    <property type="molecule type" value="Genomic_DNA"/>
</dbReference>
<evidence type="ECO:0000256" key="1">
    <source>
        <dbReference type="SAM" id="SignalP"/>
    </source>
</evidence>
<sequence length="157" mass="17382">MRKLVLLAALLSCGASAVNLSELKAEEICVEPKFVTMVRGDYLQDLIPEVSVENSTSLIDLGFVIGKSIRCKYKLLGSTDFSYFGKLDIGNVTATLSLYPIGLPSHNTLLVRSGYETTYYTEKISISAINLKVAQYAYTLYDAFIKDWKQAHPEGVK</sequence>
<evidence type="ECO:0000313" key="3">
    <source>
        <dbReference type="Proteomes" id="UP001595803"/>
    </source>
</evidence>
<evidence type="ECO:0000313" key="2">
    <source>
        <dbReference type="EMBL" id="MFC3833087.1"/>
    </source>
</evidence>
<comment type="caution">
    <text evidence="2">The sequence shown here is derived from an EMBL/GenBank/DDBJ whole genome shotgun (WGS) entry which is preliminary data.</text>
</comment>
<evidence type="ECO:0008006" key="4">
    <source>
        <dbReference type="Google" id="ProtNLM"/>
    </source>
</evidence>